<dbReference type="Gene3D" id="3.30.560.10">
    <property type="entry name" value="Glucose Oxidase, domain 3"/>
    <property type="match status" value="1"/>
</dbReference>
<dbReference type="InterPro" id="IPR036188">
    <property type="entry name" value="FAD/NAD-bd_sf"/>
</dbReference>
<dbReference type="InterPro" id="IPR012132">
    <property type="entry name" value="GMC_OxRdtase"/>
</dbReference>
<organism evidence="3 4">
    <name type="scientific">Lomentospora prolificans</name>
    <dbReference type="NCBI Taxonomy" id="41688"/>
    <lineage>
        <taxon>Eukaryota</taxon>
        <taxon>Fungi</taxon>
        <taxon>Dikarya</taxon>
        <taxon>Ascomycota</taxon>
        <taxon>Pezizomycotina</taxon>
        <taxon>Sordariomycetes</taxon>
        <taxon>Hypocreomycetidae</taxon>
        <taxon>Microascales</taxon>
        <taxon>Microascaceae</taxon>
        <taxon>Lomentospora</taxon>
    </lineage>
</organism>
<evidence type="ECO:0000313" key="3">
    <source>
        <dbReference type="EMBL" id="PKS10103.1"/>
    </source>
</evidence>
<dbReference type="STRING" id="41688.A0A2N3NCG0"/>
<protein>
    <recommendedName>
        <fullName evidence="2">Glucose-methanol-choline oxidoreductase C-terminal domain-containing protein</fullName>
    </recommendedName>
</protein>
<reference evidence="3 4" key="1">
    <citation type="journal article" date="2017" name="G3 (Bethesda)">
        <title>First Draft Genome Sequence of the Pathogenic Fungus Lomentospora prolificans (Formerly Scedosporium prolificans).</title>
        <authorList>
            <person name="Luo R."/>
            <person name="Zimin A."/>
            <person name="Workman R."/>
            <person name="Fan Y."/>
            <person name="Pertea G."/>
            <person name="Grossman N."/>
            <person name="Wear M.P."/>
            <person name="Jia B."/>
            <person name="Miller H."/>
            <person name="Casadevall A."/>
            <person name="Timp W."/>
            <person name="Zhang S.X."/>
            <person name="Salzberg S.L."/>
        </authorList>
    </citation>
    <scope>NUCLEOTIDE SEQUENCE [LARGE SCALE GENOMIC DNA]</scope>
    <source>
        <strain evidence="3 4">JHH-5317</strain>
    </source>
</reference>
<dbReference type="OrthoDB" id="269227at2759"/>
<accession>A0A2N3NCG0</accession>
<proteinExistence type="inferred from homology"/>
<evidence type="ECO:0000259" key="2">
    <source>
        <dbReference type="Pfam" id="PF05199"/>
    </source>
</evidence>
<name>A0A2N3NCG0_9PEZI</name>
<evidence type="ECO:0000313" key="4">
    <source>
        <dbReference type="Proteomes" id="UP000233524"/>
    </source>
</evidence>
<dbReference type="EMBL" id="NLAX01000008">
    <property type="protein sequence ID" value="PKS10103.1"/>
    <property type="molecule type" value="Genomic_DNA"/>
</dbReference>
<dbReference type="PANTHER" id="PTHR11552:SF147">
    <property type="entry name" value="CHOLINE DEHYDROGENASE, MITOCHONDRIAL"/>
    <property type="match status" value="1"/>
</dbReference>
<comment type="similarity">
    <text evidence="1">Belongs to the GMC oxidoreductase family.</text>
</comment>
<feature type="domain" description="Glucose-methanol-choline oxidoreductase C-terminal" evidence="2">
    <location>
        <begin position="24"/>
        <end position="133"/>
    </location>
</feature>
<sequence>MLGFFEFVLHTSSKRRALSHSRNRAGRVTLRTSDPRDVLEMNFEYFADGGEEEVQGLVDGIEFTRKIFDSLPGGADASIAEAVPGRDVNTTEQLSQYVRVEAYGHHAAGTAKISGNDDPLAMLDSRFRVRDVEVFV</sequence>
<evidence type="ECO:0000256" key="1">
    <source>
        <dbReference type="ARBA" id="ARBA00010790"/>
    </source>
</evidence>
<dbReference type="Pfam" id="PF05199">
    <property type="entry name" value="GMC_oxred_C"/>
    <property type="match status" value="1"/>
</dbReference>
<keyword evidence="4" id="KW-1185">Reference proteome</keyword>
<dbReference type="VEuPathDB" id="FungiDB:jhhlp_001853"/>
<comment type="caution">
    <text evidence="3">The sequence shown here is derived from an EMBL/GenBank/DDBJ whole genome shotgun (WGS) entry which is preliminary data.</text>
</comment>
<dbReference type="Gene3D" id="3.50.50.60">
    <property type="entry name" value="FAD/NAD(P)-binding domain"/>
    <property type="match status" value="1"/>
</dbReference>
<dbReference type="AlphaFoldDB" id="A0A2N3NCG0"/>
<dbReference type="SUPFAM" id="SSF54373">
    <property type="entry name" value="FAD-linked reductases, C-terminal domain"/>
    <property type="match status" value="1"/>
</dbReference>
<dbReference type="Proteomes" id="UP000233524">
    <property type="component" value="Unassembled WGS sequence"/>
</dbReference>
<gene>
    <name evidence="3" type="ORF">jhhlp_001853</name>
</gene>
<dbReference type="GO" id="GO:0016614">
    <property type="term" value="F:oxidoreductase activity, acting on CH-OH group of donors"/>
    <property type="evidence" value="ECO:0007669"/>
    <property type="project" value="InterPro"/>
</dbReference>
<dbReference type="GO" id="GO:0050660">
    <property type="term" value="F:flavin adenine dinucleotide binding"/>
    <property type="evidence" value="ECO:0007669"/>
    <property type="project" value="InterPro"/>
</dbReference>
<dbReference type="InterPro" id="IPR007867">
    <property type="entry name" value="GMC_OxRtase_C"/>
</dbReference>
<dbReference type="PANTHER" id="PTHR11552">
    <property type="entry name" value="GLUCOSE-METHANOL-CHOLINE GMC OXIDOREDUCTASE"/>
    <property type="match status" value="1"/>
</dbReference>
<dbReference type="InParanoid" id="A0A2N3NCG0"/>